<keyword evidence="1" id="KW-0472">Membrane</keyword>
<dbReference type="PRINTS" id="PR00081">
    <property type="entry name" value="GDHRDH"/>
</dbReference>
<evidence type="ECO:0008006" key="4">
    <source>
        <dbReference type="Google" id="ProtNLM"/>
    </source>
</evidence>
<dbReference type="GO" id="GO:0016491">
    <property type="term" value="F:oxidoreductase activity"/>
    <property type="evidence" value="ECO:0007669"/>
    <property type="project" value="TreeGrafter"/>
</dbReference>
<dbReference type="EMBL" id="OU896712">
    <property type="protein sequence ID" value="CAH1173673.1"/>
    <property type="molecule type" value="Genomic_DNA"/>
</dbReference>
<sequence length="399" mass="43288">MSGPFKRRASLKSLPATSLPIDALRKQSLRRASVASGLKPAPTASTAPRELPWDLLDRCALPVLFCHAAAVLASNALNVLNVSEVGTLALFIWFTVVTVGAVLFYHNLKVTAAGKAVLITGCDCSVGSALARHLDEQGFTVFAACQDAASAEARDLKELCSGRVHVLQLDVASETQILAASLYAVEHLPDGAAGLWAVVHAQAWVALGEIEWIPPQVIKKAVDVNFVGPTRVTQIMLPLVRRAKGRIVVVTSGLCRVASPARGVHCGLLAALETQADCLRKELRSRGVDVVVVAPGELTSGSSWLSDETILAQAKDMWKQLCQEQRTEYGEDYFEKALRSLEKYTQSQECDLSPVLRALNDAIVRTFPLNKYTPVTRREKVQAIISDHLPRSVYDIIYA</sequence>
<dbReference type="AlphaFoldDB" id="A0A9P0DWX6"/>
<dbReference type="GO" id="GO:0008202">
    <property type="term" value="P:steroid metabolic process"/>
    <property type="evidence" value="ECO:0007669"/>
    <property type="project" value="TreeGrafter"/>
</dbReference>
<dbReference type="Pfam" id="PF00106">
    <property type="entry name" value="adh_short"/>
    <property type="match status" value="1"/>
</dbReference>
<accession>A0A9P0DWX6</accession>
<dbReference type="InterPro" id="IPR002347">
    <property type="entry name" value="SDR_fam"/>
</dbReference>
<dbReference type="PANTHER" id="PTHR43313:SF50">
    <property type="entry name" value="GH26015P"/>
    <property type="match status" value="1"/>
</dbReference>
<dbReference type="InterPro" id="IPR036291">
    <property type="entry name" value="NAD(P)-bd_dom_sf"/>
</dbReference>
<organism evidence="2 3">
    <name type="scientific">Phaedon cochleariae</name>
    <name type="common">Mustard beetle</name>
    <dbReference type="NCBI Taxonomy" id="80249"/>
    <lineage>
        <taxon>Eukaryota</taxon>
        <taxon>Metazoa</taxon>
        <taxon>Ecdysozoa</taxon>
        <taxon>Arthropoda</taxon>
        <taxon>Hexapoda</taxon>
        <taxon>Insecta</taxon>
        <taxon>Pterygota</taxon>
        <taxon>Neoptera</taxon>
        <taxon>Endopterygota</taxon>
        <taxon>Coleoptera</taxon>
        <taxon>Polyphaga</taxon>
        <taxon>Cucujiformia</taxon>
        <taxon>Chrysomeloidea</taxon>
        <taxon>Chrysomelidae</taxon>
        <taxon>Chrysomelinae</taxon>
        <taxon>Chrysomelini</taxon>
        <taxon>Phaedon</taxon>
    </lineage>
</organism>
<dbReference type="Proteomes" id="UP001153737">
    <property type="component" value="Chromosome 6"/>
</dbReference>
<name>A0A9P0DWX6_PHACE</name>
<keyword evidence="1" id="KW-1133">Transmembrane helix</keyword>
<evidence type="ECO:0000313" key="2">
    <source>
        <dbReference type="EMBL" id="CAH1173673.1"/>
    </source>
</evidence>
<reference evidence="2" key="2">
    <citation type="submission" date="2022-10" db="EMBL/GenBank/DDBJ databases">
        <authorList>
            <consortium name="ENA_rothamsted_submissions"/>
            <consortium name="culmorum"/>
            <person name="King R."/>
        </authorList>
    </citation>
    <scope>NUCLEOTIDE SEQUENCE</scope>
</reference>
<proteinExistence type="predicted"/>
<evidence type="ECO:0000256" key="1">
    <source>
        <dbReference type="SAM" id="Phobius"/>
    </source>
</evidence>
<keyword evidence="3" id="KW-1185">Reference proteome</keyword>
<dbReference type="Gene3D" id="3.40.50.720">
    <property type="entry name" value="NAD(P)-binding Rossmann-like Domain"/>
    <property type="match status" value="1"/>
</dbReference>
<protein>
    <recommendedName>
        <fullName evidence="4">D-beta-hydroxybutyrate dehydrogenase, mitochondrial</fullName>
    </recommendedName>
</protein>
<dbReference type="OrthoDB" id="2102561at2759"/>
<gene>
    <name evidence="2" type="ORF">PHAECO_LOCUS10364</name>
</gene>
<keyword evidence="1" id="KW-0812">Transmembrane</keyword>
<evidence type="ECO:0000313" key="3">
    <source>
        <dbReference type="Proteomes" id="UP001153737"/>
    </source>
</evidence>
<feature type="transmembrane region" description="Helical" evidence="1">
    <location>
        <begin position="85"/>
        <end position="105"/>
    </location>
</feature>
<reference evidence="2" key="1">
    <citation type="submission" date="2022-01" db="EMBL/GenBank/DDBJ databases">
        <authorList>
            <person name="King R."/>
        </authorList>
    </citation>
    <scope>NUCLEOTIDE SEQUENCE</scope>
</reference>
<dbReference type="SUPFAM" id="SSF51735">
    <property type="entry name" value="NAD(P)-binding Rossmann-fold domains"/>
    <property type="match status" value="1"/>
</dbReference>
<dbReference type="PANTHER" id="PTHR43313">
    <property type="entry name" value="SHORT-CHAIN DEHYDROGENASE/REDUCTASE FAMILY 9C"/>
    <property type="match status" value="1"/>
</dbReference>